<evidence type="ECO:0000313" key="11">
    <source>
        <dbReference type="Proteomes" id="UP001501469"/>
    </source>
</evidence>
<dbReference type="InterPro" id="IPR036890">
    <property type="entry name" value="HATPase_C_sf"/>
</dbReference>
<protein>
    <recommendedName>
        <fullName evidence="2">histidine kinase</fullName>
        <ecNumber evidence="2">2.7.13.3</ecNumber>
    </recommendedName>
</protein>
<dbReference type="RefSeq" id="WP_345052992.1">
    <property type="nucleotide sequence ID" value="NZ_BAABDK010000015.1"/>
</dbReference>
<feature type="domain" description="PAS" evidence="8">
    <location>
        <begin position="550"/>
        <end position="619"/>
    </location>
</feature>
<dbReference type="InterPro" id="IPR000014">
    <property type="entry name" value="PAS"/>
</dbReference>
<keyword evidence="5" id="KW-0418">Kinase</keyword>
<dbReference type="Gene3D" id="3.30.450.20">
    <property type="entry name" value="PAS domain"/>
    <property type="match status" value="7"/>
</dbReference>
<comment type="catalytic activity">
    <reaction evidence="1">
        <text>ATP + protein L-histidine = ADP + protein N-phospho-L-histidine.</text>
        <dbReference type="EC" id="2.7.13.3"/>
    </reaction>
</comment>
<dbReference type="InterPro" id="IPR001610">
    <property type="entry name" value="PAC"/>
</dbReference>
<dbReference type="PRINTS" id="PR00344">
    <property type="entry name" value="BCTRLSENSOR"/>
</dbReference>
<dbReference type="NCBIfam" id="TIGR00229">
    <property type="entry name" value="sensory_box"/>
    <property type="match status" value="4"/>
</dbReference>
<keyword evidence="4" id="KW-0808">Transferase</keyword>
<evidence type="ECO:0000256" key="3">
    <source>
        <dbReference type="ARBA" id="ARBA00022553"/>
    </source>
</evidence>
<gene>
    <name evidence="10" type="ORF">GCM10022409_17420</name>
</gene>
<evidence type="ECO:0000256" key="6">
    <source>
        <dbReference type="SAM" id="Coils"/>
    </source>
</evidence>
<evidence type="ECO:0000256" key="1">
    <source>
        <dbReference type="ARBA" id="ARBA00000085"/>
    </source>
</evidence>
<dbReference type="EMBL" id="BAABDK010000015">
    <property type="protein sequence ID" value="GAA4033638.1"/>
    <property type="molecule type" value="Genomic_DNA"/>
</dbReference>
<feature type="domain" description="PAC" evidence="9">
    <location>
        <begin position="748"/>
        <end position="800"/>
    </location>
</feature>
<dbReference type="PANTHER" id="PTHR43304">
    <property type="entry name" value="PHYTOCHROME-LIKE PROTEIN CPH1"/>
    <property type="match status" value="1"/>
</dbReference>
<evidence type="ECO:0000256" key="4">
    <source>
        <dbReference type="ARBA" id="ARBA00022679"/>
    </source>
</evidence>
<sequence>MPALFAPDLDFQLLFGALPTPHVVLGPTGTVLGLNAAACTLLGNDARPETITNQPLRALHAALTAAGHVLAPAESWTTALYAAQSGSAQVLGPTWQSQAATQPAPRYWEATLQPVAAGGMGTAGAIRYHLLRLADVSASVNTAAPSAERLQQILTDAPVIIATTEGPDHRFAFTNLAHDALTQNRAQLGVPVLECFPELLDQSTIALLDHVYRTGLTVKDQAAALHLRNQATGQLRTYYLDFSYQALRDATGVVTGVMSFATDVTPQVQARQQSEALNVRASVADLRLRRQAEVLPFITFVTDALGRTTYMSPQWYQYTGLPADTGWAEVDIQWPHILHPDDHERAQSEIADSIESPRLGRVEVRLRGADGQYRWFITEAVPEFGTDGRLLRRNGYMLDVHELRETQRHLEAKDRLLSQILSQAPAYIAAFEGPDHRYTFFNSGYARATGQRPRLGQPLAQLQPGLVTQGYLAILDNVYRTGESFVGQEMPALLNPNDAPGTEKYFNFSFVPMHDAAGSISGILTFATDVSERVLARRQAVELSLEVNQRDEQLRAITRAMPVFIANFDQTGQLTYLNPYFYEYTGRDPAEPVENGWASLPAEDQAAVRAVAQAAMQAGEPWEVTFRCRRHDGENRWVQTRAQPYRGPDGQLAGFSAATTEVHELHERTEELARSRENFAALADNISQLAWMAEANGKIFWYNQRWYDYTGLTPEQMHGNGWQQVHDPTLRDAVNARYLAALRSDQPWEDTFPLRRHDGQFRWFLSRARPIRDANGKVVRWFGTNTDVTALRQLQQQLGESEEEQRIQAESIPQQVWTAQPDGTVDYYNHRTAAYLGVGMEQNGAEHWLSYVHPDDHPHMQDRWQAALSTQRYYEAEFRLRRYDGEYRWFLGQAQARRDASGHLVKWYGTNTDIHQLRVLQEQVLHSQARFKQLLETLPQLAWTARPDGRLNYCNQRWYDYTGLRFEDLKDWGWEQVVHPDDLPEALRHWQQSLASGNMLEREMRWRRHDGEYRWFLVRAESLRDAQGDISTWVGANTDVHDFRQVRQELEANNARLLRTNEDLDNFVYTASHDLKQPINNMAGIFAELTRTAKFTDPESMKLVDYFERALARIFGTIDDLGAIVQVQRLEQQVPPGPVDLAPLVEEVLDGLHDQLTQSAALVDCDFATYPVVNFVRPNLHSILQNLLSNSLRYASPARPPRIRLSSAPDLTTGRPILTVEDNGLGIDMARYGPQLFQLFRRFHSHVDGTGMGLFLVNRIVQNHGGRIEVSSAVDEGTTFRLYL</sequence>
<dbReference type="CDD" id="cd00082">
    <property type="entry name" value="HisKA"/>
    <property type="match status" value="1"/>
</dbReference>
<evidence type="ECO:0000259" key="7">
    <source>
        <dbReference type="PROSITE" id="PS50109"/>
    </source>
</evidence>
<dbReference type="InterPro" id="IPR003661">
    <property type="entry name" value="HisK_dim/P_dom"/>
</dbReference>
<feature type="domain" description="PAC" evidence="9">
    <location>
        <begin position="360"/>
        <end position="412"/>
    </location>
</feature>
<dbReference type="Pfam" id="PF08447">
    <property type="entry name" value="PAS_3"/>
    <property type="match status" value="5"/>
</dbReference>
<dbReference type="InterPro" id="IPR004358">
    <property type="entry name" value="Sig_transdc_His_kin-like_C"/>
</dbReference>
<dbReference type="InterPro" id="IPR003594">
    <property type="entry name" value="HATPase_dom"/>
</dbReference>
<dbReference type="Pfam" id="PF02518">
    <property type="entry name" value="HATPase_c"/>
    <property type="match status" value="1"/>
</dbReference>
<evidence type="ECO:0000256" key="5">
    <source>
        <dbReference type="ARBA" id="ARBA00022777"/>
    </source>
</evidence>
<dbReference type="Proteomes" id="UP001501469">
    <property type="component" value="Unassembled WGS sequence"/>
</dbReference>
<feature type="domain" description="PAS" evidence="8">
    <location>
        <begin position="801"/>
        <end position="871"/>
    </location>
</feature>
<dbReference type="Gene3D" id="3.30.565.10">
    <property type="entry name" value="Histidine kinase-like ATPase, C-terminal domain"/>
    <property type="match status" value="1"/>
</dbReference>
<dbReference type="InterPro" id="IPR052162">
    <property type="entry name" value="Sensor_kinase/Photoreceptor"/>
</dbReference>
<evidence type="ECO:0000259" key="9">
    <source>
        <dbReference type="PROSITE" id="PS50113"/>
    </source>
</evidence>
<dbReference type="InterPro" id="IPR013656">
    <property type="entry name" value="PAS_4"/>
</dbReference>
<feature type="domain" description="PAS" evidence="8">
    <location>
        <begin position="675"/>
        <end position="745"/>
    </location>
</feature>
<proteinExistence type="predicted"/>
<keyword evidence="3" id="KW-0597">Phosphoprotein</keyword>
<reference evidence="11" key="1">
    <citation type="journal article" date="2019" name="Int. J. Syst. Evol. Microbiol.">
        <title>The Global Catalogue of Microorganisms (GCM) 10K type strain sequencing project: providing services to taxonomists for standard genome sequencing and annotation.</title>
        <authorList>
            <consortium name="The Broad Institute Genomics Platform"/>
            <consortium name="The Broad Institute Genome Sequencing Center for Infectious Disease"/>
            <person name="Wu L."/>
            <person name="Ma J."/>
        </authorList>
    </citation>
    <scope>NUCLEOTIDE SEQUENCE [LARGE SCALE GENOMIC DNA]</scope>
    <source>
        <strain evidence="11">JCM 17225</strain>
    </source>
</reference>
<dbReference type="SUPFAM" id="SSF55785">
    <property type="entry name" value="PYP-like sensor domain (PAS domain)"/>
    <property type="match status" value="6"/>
</dbReference>
<dbReference type="EC" id="2.7.13.3" evidence="2"/>
<organism evidence="10 11">
    <name type="scientific">Hymenobacter glaciei</name>
    <dbReference type="NCBI Taxonomy" id="877209"/>
    <lineage>
        <taxon>Bacteria</taxon>
        <taxon>Pseudomonadati</taxon>
        <taxon>Bacteroidota</taxon>
        <taxon>Cytophagia</taxon>
        <taxon>Cytophagales</taxon>
        <taxon>Hymenobacteraceae</taxon>
        <taxon>Hymenobacter</taxon>
    </lineage>
</organism>
<dbReference type="InterPro" id="IPR036097">
    <property type="entry name" value="HisK_dim/P_sf"/>
</dbReference>
<dbReference type="PROSITE" id="PS50109">
    <property type="entry name" value="HIS_KIN"/>
    <property type="match status" value="1"/>
</dbReference>
<feature type="domain" description="PAS" evidence="8">
    <location>
        <begin position="284"/>
        <end position="357"/>
    </location>
</feature>
<dbReference type="SMART" id="SM00387">
    <property type="entry name" value="HATPase_c"/>
    <property type="match status" value="1"/>
</dbReference>
<evidence type="ECO:0000256" key="2">
    <source>
        <dbReference type="ARBA" id="ARBA00012438"/>
    </source>
</evidence>
<dbReference type="InterPro" id="IPR035965">
    <property type="entry name" value="PAS-like_dom_sf"/>
</dbReference>
<dbReference type="Pfam" id="PF08448">
    <property type="entry name" value="PAS_4"/>
    <property type="match status" value="1"/>
</dbReference>
<dbReference type="SMART" id="SM00086">
    <property type="entry name" value="PAC"/>
    <property type="match status" value="6"/>
</dbReference>
<dbReference type="SUPFAM" id="SSF47384">
    <property type="entry name" value="Homodimeric domain of signal transducing histidine kinase"/>
    <property type="match status" value="1"/>
</dbReference>
<dbReference type="PROSITE" id="PS50112">
    <property type="entry name" value="PAS"/>
    <property type="match status" value="5"/>
</dbReference>
<dbReference type="PROSITE" id="PS50113">
    <property type="entry name" value="PAC"/>
    <property type="match status" value="7"/>
</dbReference>
<dbReference type="InterPro" id="IPR000700">
    <property type="entry name" value="PAS-assoc_C"/>
</dbReference>
<dbReference type="PANTHER" id="PTHR43304:SF1">
    <property type="entry name" value="PAC DOMAIN-CONTAINING PROTEIN"/>
    <property type="match status" value="1"/>
</dbReference>
<feature type="domain" description="PAS" evidence="8">
    <location>
        <begin position="927"/>
        <end position="997"/>
    </location>
</feature>
<evidence type="ECO:0000259" key="8">
    <source>
        <dbReference type="PROSITE" id="PS50112"/>
    </source>
</evidence>
<dbReference type="SUPFAM" id="SSF55874">
    <property type="entry name" value="ATPase domain of HSP90 chaperone/DNA topoisomerase II/histidine kinase"/>
    <property type="match status" value="1"/>
</dbReference>
<dbReference type="SMART" id="SM00091">
    <property type="entry name" value="PAS"/>
    <property type="match status" value="7"/>
</dbReference>
<comment type="caution">
    <text evidence="10">The sequence shown here is derived from an EMBL/GenBank/DDBJ whole genome shotgun (WGS) entry which is preliminary data.</text>
</comment>
<feature type="domain" description="PAC" evidence="9">
    <location>
        <begin position="622"/>
        <end position="674"/>
    </location>
</feature>
<dbReference type="InterPro" id="IPR013655">
    <property type="entry name" value="PAS_fold_3"/>
</dbReference>
<feature type="domain" description="PAC" evidence="9">
    <location>
        <begin position="488"/>
        <end position="542"/>
    </location>
</feature>
<feature type="domain" description="PAC" evidence="9">
    <location>
        <begin position="221"/>
        <end position="276"/>
    </location>
</feature>
<feature type="domain" description="Histidine kinase" evidence="7">
    <location>
        <begin position="1070"/>
        <end position="1284"/>
    </location>
</feature>
<keyword evidence="11" id="KW-1185">Reference proteome</keyword>
<accession>A0ABP7U065</accession>
<dbReference type="Gene3D" id="1.10.287.130">
    <property type="match status" value="1"/>
</dbReference>
<dbReference type="InterPro" id="IPR005467">
    <property type="entry name" value="His_kinase_dom"/>
</dbReference>
<dbReference type="CDD" id="cd00130">
    <property type="entry name" value="PAS"/>
    <property type="match status" value="5"/>
</dbReference>
<keyword evidence="6" id="KW-0175">Coiled coil</keyword>
<feature type="coiled-coil region" evidence="6">
    <location>
        <begin position="1040"/>
        <end position="1067"/>
    </location>
</feature>
<name>A0ABP7U065_9BACT</name>
<feature type="domain" description="PAC" evidence="9">
    <location>
        <begin position="1000"/>
        <end position="1052"/>
    </location>
</feature>
<feature type="domain" description="PAC" evidence="9">
    <location>
        <begin position="874"/>
        <end position="926"/>
    </location>
</feature>
<evidence type="ECO:0000313" key="10">
    <source>
        <dbReference type="EMBL" id="GAA4033638.1"/>
    </source>
</evidence>